<comment type="subcellular location">
    <subcellularLocation>
        <location evidence="1 5">Secreted</location>
    </subcellularLocation>
</comment>
<organism evidence="7 8">
    <name type="scientific">Phytophthora boehmeriae</name>
    <dbReference type="NCBI Taxonomy" id="109152"/>
    <lineage>
        <taxon>Eukaryota</taxon>
        <taxon>Sar</taxon>
        <taxon>Stramenopiles</taxon>
        <taxon>Oomycota</taxon>
        <taxon>Peronosporomycetes</taxon>
        <taxon>Peronosporales</taxon>
        <taxon>Peronosporaceae</taxon>
        <taxon>Phytophthora</taxon>
    </lineage>
</organism>
<evidence type="ECO:0000256" key="6">
    <source>
        <dbReference type="SAM" id="MobiDB-lite"/>
    </source>
</evidence>
<evidence type="ECO:0000313" key="7">
    <source>
        <dbReference type="EMBL" id="KAG7388739.1"/>
    </source>
</evidence>
<dbReference type="EMBL" id="JAGDFL010000432">
    <property type="protein sequence ID" value="KAG7388739.1"/>
    <property type="molecule type" value="Genomic_DNA"/>
</dbReference>
<feature type="region of interest" description="Disordered" evidence="6">
    <location>
        <begin position="54"/>
        <end position="102"/>
    </location>
</feature>
<protein>
    <recommendedName>
        <fullName evidence="5">RxLR effector protein</fullName>
    </recommendedName>
</protein>
<evidence type="ECO:0000256" key="2">
    <source>
        <dbReference type="ARBA" id="ARBA00010400"/>
    </source>
</evidence>
<accession>A0A8T1WAL6</accession>
<name>A0A8T1WAL6_9STRA</name>
<sequence length="157" mass="17520">MRRSCVFALFALVLLVCNGVVMAVNPDQNAIVTSDSKRVVRSLRTDASDDDKKRRFLVADATTEELTPKEEERGKKGGGGGGRGRSRSRSRKSSGGSSASVMSKIRNWFRGLFNKKKTSDQANKKDKKRVTGVNYWNTRSIGYASYYFGDHSRDKDK</sequence>
<dbReference type="Proteomes" id="UP000693981">
    <property type="component" value="Unassembled WGS sequence"/>
</dbReference>
<comment type="similarity">
    <text evidence="2 5">Belongs to the RxLR effector family.</text>
</comment>
<feature type="chain" id="PRO_5035890986" description="RxLR effector protein" evidence="5">
    <location>
        <begin position="24"/>
        <end position="157"/>
    </location>
</feature>
<comment type="domain">
    <text evidence="5">The RxLR-dEER motif acts to carry the protein into the host cell cytoplasm through binding to cell surface phosphatidylinositol-3-phosphate.</text>
</comment>
<evidence type="ECO:0000313" key="8">
    <source>
        <dbReference type="Proteomes" id="UP000693981"/>
    </source>
</evidence>
<feature type="compositionally biased region" description="Basic and acidic residues" evidence="6">
    <location>
        <begin position="66"/>
        <end position="75"/>
    </location>
</feature>
<dbReference type="InterPro" id="IPR031825">
    <property type="entry name" value="RXLR"/>
</dbReference>
<keyword evidence="8" id="KW-1185">Reference proteome</keyword>
<reference evidence="7" key="1">
    <citation type="submission" date="2021-02" db="EMBL/GenBank/DDBJ databases">
        <authorList>
            <person name="Palmer J.M."/>
        </authorList>
    </citation>
    <scope>NUCLEOTIDE SEQUENCE</scope>
    <source>
        <strain evidence="7">SCRP23</strain>
    </source>
</reference>
<comment type="caution">
    <text evidence="7">The sequence shown here is derived from an EMBL/GenBank/DDBJ whole genome shotgun (WGS) entry which is preliminary data.</text>
</comment>
<feature type="signal peptide" evidence="5">
    <location>
        <begin position="1"/>
        <end position="23"/>
    </location>
</feature>
<evidence type="ECO:0000256" key="5">
    <source>
        <dbReference type="RuleBase" id="RU367124"/>
    </source>
</evidence>
<evidence type="ECO:0000256" key="3">
    <source>
        <dbReference type="ARBA" id="ARBA00022525"/>
    </source>
</evidence>
<keyword evidence="3 5" id="KW-0964">Secreted</keyword>
<dbReference type="Pfam" id="PF16810">
    <property type="entry name" value="RXLR"/>
    <property type="match status" value="1"/>
</dbReference>
<evidence type="ECO:0000256" key="1">
    <source>
        <dbReference type="ARBA" id="ARBA00004613"/>
    </source>
</evidence>
<dbReference type="AlphaFoldDB" id="A0A8T1WAL6"/>
<comment type="function">
    <text evidence="5">Effector that suppresses plant defense responses during pathogen infection.</text>
</comment>
<proteinExistence type="inferred from homology"/>
<gene>
    <name evidence="7" type="ORF">PHYBOEH_007762</name>
</gene>
<keyword evidence="4 5" id="KW-0732">Signal</keyword>
<evidence type="ECO:0000256" key="4">
    <source>
        <dbReference type="ARBA" id="ARBA00022729"/>
    </source>
</evidence>